<dbReference type="Pfam" id="PF15663">
    <property type="entry name" value="zf-CCCH_3"/>
    <property type="match status" value="1"/>
</dbReference>
<feature type="domain" description="HTH OST-type" evidence="14">
    <location>
        <begin position="1080"/>
        <end position="1154"/>
    </location>
</feature>
<reference evidence="15" key="1">
    <citation type="journal article" date="2023" name="G3 (Bethesda)">
        <title>Whole genome assembly and annotation of the endangered Caribbean coral Acropora cervicornis.</title>
        <authorList>
            <person name="Selwyn J.D."/>
            <person name="Vollmer S.V."/>
        </authorList>
    </citation>
    <scope>NUCLEOTIDE SEQUENCE</scope>
    <source>
        <strain evidence="15">K2</strain>
    </source>
</reference>
<dbReference type="Gene3D" id="3.30.420.610">
    <property type="entry name" value="LOTUS domain-like"/>
    <property type="match status" value="4"/>
</dbReference>
<comment type="subcellular location">
    <subcellularLocation>
        <location evidence="1">Peroxisome</location>
    </subcellularLocation>
</comment>
<dbReference type="PROSITE" id="PS50102">
    <property type="entry name" value="RRM"/>
    <property type="match status" value="1"/>
</dbReference>
<dbReference type="InterPro" id="IPR041966">
    <property type="entry name" value="LOTUS-like"/>
</dbReference>
<dbReference type="GO" id="GO:0005777">
    <property type="term" value="C:peroxisome"/>
    <property type="evidence" value="ECO:0007669"/>
    <property type="project" value="UniProtKB-SubCell"/>
</dbReference>
<dbReference type="SMART" id="SM00360">
    <property type="entry name" value="RRM"/>
    <property type="match status" value="3"/>
</dbReference>
<evidence type="ECO:0000256" key="2">
    <source>
        <dbReference type="ARBA" id="ARBA00022152"/>
    </source>
</evidence>
<dbReference type="GO" id="GO:0003723">
    <property type="term" value="F:RNA binding"/>
    <property type="evidence" value="ECO:0007669"/>
    <property type="project" value="UniProtKB-UniRule"/>
</dbReference>
<feature type="region of interest" description="Disordered" evidence="11">
    <location>
        <begin position="614"/>
        <end position="712"/>
    </location>
</feature>
<evidence type="ECO:0000259" key="12">
    <source>
        <dbReference type="PROSITE" id="PS50102"/>
    </source>
</evidence>
<protein>
    <recommendedName>
        <fullName evidence="2">Meiosis regulator and mRNA stability factor 1</fullName>
    </recommendedName>
    <alternativeName>
        <fullName evidence="8">Limkain-b1</fullName>
    </alternativeName>
</protein>
<evidence type="ECO:0000256" key="7">
    <source>
        <dbReference type="ARBA" id="ARBA00023254"/>
    </source>
</evidence>
<dbReference type="InterPro" id="IPR034189">
    <property type="entry name" value="MARF1_RRM1"/>
</dbReference>
<dbReference type="PANTHER" id="PTHR14379:SF3">
    <property type="entry name" value="MEIOSIS REGULATOR AND MRNA STABILITY FACTOR 1"/>
    <property type="match status" value="1"/>
</dbReference>
<dbReference type="CDD" id="cd10910">
    <property type="entry name" value="PIN_limkain_b1_N_like"/>
    <property type="match status" value="1"/>
</dbReference>
<dbReference type="PROSITE" id="PS51644">
    <property type="entry name" value="HTH_OST"/>
    <property type="match status" value="4"/>
</dbReference>
<accession>A0AAD9VF08</accession>
<feature type="region of interest" description="Disordered" evidence="11">
    <location>
        <begin position="1530"/>
        <end position="1560"/>
    </location>
</feature>
<keyword evidence="10" id="KW-0479">Metal-binding</keyword>
<dbReference type="InterPro" id="IPR000504">
    <property type="entry name" value="RRM_dom"/>
</dbReference>
<evidence type="ECO:0000256" key="3">
    <source>
        <dbReference type="ARBA" id="ARBA00022737"/>
    </source>
</evidence>
<gene>
    <name evidence="15" type="ORF">P5673_003404</name>
</gene>
<dbReference type="GO" id="GO:1905762">
    <property type="term" value="F:CCR4-NOT complex binding"/>
    <property type="evidence" value="ECO:0007669"/>
    <property type="project" value="TreeGrafter"/>
</dbReference>
<keyword evidence="5" id="KW-0896">Oogenesis</keyword>
<evidence type="ECO:0000313" key="16">
    <source>
        <dbReference type="Proteomes" id="UP001249851"/>
    </source>
</evidence>
<dbReference type="InterPro" id="IPR041686">
    <property type="entry name" value="Znf-CCCH_3"/>
</dbReference>
<dbReference type="Pfam" id="PF00076">
    <property type="entry name" value="RRM_1"/>
    <property type="match status" value="1"/>
</dbReference>
<comment type="caution">
    <text evidence="15">The sequence shown here is derived from an EMBL/GenBank/DDBJ whole genome shotgun (WGS) entry which is preliminary data.</text>
</comment>
<sequence length="1798" mass="197740">MAAFPVWVGNLSLDVGQLDLQSLFYKFGPIKSVVILKDNFGKSKKCGFVNFLSQEVAEYAALKMDGCEFMGQAIKTQGPREPLATGKSRTFTPVSENAEKRNYKALTDCLFYMGGRGCCPKSGECPFRHCVAALQTDVVCEQWMLKQCTKIFCPRRHPKLVKQQPEIVNKVAPPRCPSHNAFKCTGECGFDDCNTHFMEQDALQEHIQRGREKRISLTSSCWQCKAIFFTEEERQQHTCLNSSKESSSLSGGLFSVPVNFHKPAKSQPSKPLMFTSASPQNVAKPQFFNQISSASLSANRVQFASGSCDCSNNHSSNGGRDRSGSFCICSSCGKTYENSGDSLSDFDLSVDSAGIGAMGIKASVTASPSQSSTGAEPEPIGVFWDIENCPVPRGKSAAAVVQKIRKEFFNGKREVEFMCVCDISKEKKEVIEELNKAQVTVVHINATSKNAADDKLRQSLRRFGQSHLPPATVILVSGDVNFAAELSDLRHRNNLEVICLHNAQAQPALIACAHEARRFDHFTADLPVEFPTKPLDESSLSSELLVLNLPVGKDVAQVKNRLKKLSDNCGGKVIRMSGGTAILKFPNPASATRAKRRMDKEDVFGSTIQVVFSTISQTSPQKGKKGQPGESTDSSPTKTRENFVKPSVNPSQRERAGSNAMLDDFNLDDNSISVKTESKSGAKPRENSPESSDSTEENDIKQGPSLSASSGQQFISQQTMFSNGSYAGAWPHPMYQNFMNLPTQNSGFPGITPLGPPLIGGPQLAASWLASVHNFTVLDQQRGGIDLLVTNLDETVNKKDLKKKLASVFREHCKVFSVILHSGEGIPLRAFVKVPKLSDAHLAICKVHAKKIFNTHVTVNIATDKEKELCFLRCEVTSILKEAPLHFLPLNKFLSDYYEKCCRAFDMSAIGLIHDLVVVTGKPGNQTISLVTRAISSVKVLVDLEKFAKDVHELLQSCEGALPLVSFAASYWLKFDRKIEVNENGVVLADALSCVPNVKISDSLMVSWARPAVRHGGNVSMLLALSRDLKELLLAQDEFRLPLSSVISKYQHWFEKKTLFDPTVTVQGSERWLSLAKPLKIKAFEKNLKMLLEAQTDGVIALGNFVATYMKYFGHKCKIATFGFSKLTDLIEAVPGVAKIQGTGDQRFICLVGKDRSPKAGKRSEKQTLVKELKELLSSAEGQRIPVATVLAQYYQHFGRMLKFGDYGAGRFEDLVADLPSMQITEISGEKFLTLSPKLTLQSLRREVIELLQSLEGKFVLVSRLAASFRSCFGRKFPLSSGKLEEFIKSLEGTIKANKLPAGLRPLADKITKLLLKFPGSRVARFAFSDIYFREYGQVLKPKDWGFGNVDELVRALGEILELQGTGNTAAVCIKRERLVKLLSDCVVNLLIRQPDKSIRLSKLVPAYEKLHDHKLRAQVFGFASNDELLASISAVAKVDSKEGKLRLTPLQTFAIETRDLLKHLDGCVSLNRFAPNFQQLYGRPCKAADYGLTRISEVIDIISNVAEVRGKGAEKMVVLVDGNDVTLPVNQDTVSKRHQEDPVQETRSSPNRTDAAKNSVPVAQVYEEDEDEIVVTIDDKDGEGNYGNLIVLDGDGSFRPFPQHTATEDWLMAPVPESLPEPDLQPAIPVPPPVGDLMSFTEFDMDMLLEAINNMGLPNPMNTTSPGGDLTELLTGSNELSGEYNGSPQRSCTVRRTEQISTPEVADLMDLEIPCSSTVRPSPVKPGVMLLAEVEADLLSRRATPEPAVSRKLAANFKREAAQKPTSPQRKEKKGKARRFSATKVKLAASFSKVPSN</sequence>
<dbReference type="GO" id="GO:0008270">
    <property type="term" value="F:zinc ion binding"/>
    <property type="evidence" value="ECO:0007669"/>
    <property type="project" value="UniProtKB-KW"/>
</dbReference>
<dbReference type="EMBL" id="JARQWQ010000005">
    <property type="protein sequence ID" value="KAK2571984.1"/>
    <property type="molecule type" value="Genomic_DNA"/>
</dbReference>
<feature type="zinc finger region" description="C3H1-type" evidence="10">
    <location>
        <begin position="103"/>
        <end position="132"/>
    </location>
</feature>
<keyword evidence="7" id="KW-0469">Meiosis</keyword>
<dbReference type="InterPro" id="IPR012677">
    <property type="entry name" value="Nucleotide-bd_a/b_plait_sf"/>
</dbReference>
<dbReference type="InterPro" id="IPR025605">
    <property type="entry name" value="OST-HTH/LOTUS_dom"/>
</dbReference>
<evidence type="ECO:0000256" key="11">
    <source>
        <dbReference type="SAM" id="MobiDB-lite"/>
    </source>
</evidence>
<feature type="region of interest" description="Disordered" evidence="11">
    <location>
        <begin position="1755"/>
        <end position="1798"/>
    </location>
</feature>
<dbReference type="PROSITE" id="PS50103">
    <property type="entry name" value="ZF_C3H1"/>
    <property type="match status" value="1"/>
</dbReference>
<keyword evidence="3" id="KW-0677">Repeat</keyword>
<evidence type="ECO:0000259" key="14">
    <source>
        <dbReference type="PROSITE" id="PS51644"/>
    </source>
</evidence>
<keyword evidence="16" id="KW-1185">Reference proteome</keyword>
<dbReference type="InterPro" id="IPR024768">
    <property type="entry name" value="Marf1"/>
</dbReference>
<dbReference type="CDD" id="cd00590">
    <property type="entry name" value="RRM_SF"/>
    <property type="match status" value="1"/>
</dbReference>
<dbReference type="GO" id="GO:0048477">
    <property type="term" value="P:oogenesis"/>
    <property type="evidence" value="ECO:0007669"/>
    <property type="project" value="UniProtKB-KW"/>
</dbReference>
<organism evidence="15 16">
    <name type="scientific">Acropora cervicornis</name>
    <name type="common">Staghorn coral</name>
    <dbReference type="NCBI Taxonomy" id="6130"/>
    <lineage>
        <taxon>Eukaryota</taxon>
        <taxon>Metazoa</taxon>
        <taxon>Cnidaria</taxon>
        <taxon>Anthozoa</taxon>
        <taxon>Hexacorallia</taxon>
        <taxon>Scleractinia</taxon>
        <taxon>Astrocoeniina</taxon>
        <taxon>Acroporidae</taxon>
        <taxon>Acropora</taxon>
    </lineage>
</organism>
<evidence type="ECO:0000256" key="1">
    <source>
        <dbReference type="ARBA" id="ARBA00004275"/>
    </source>
</evidence>
<evidence type="ECO:0000313" key="15">
    <source>
        <dbReference type="EMBL" id="KAK2571984.1"/>
    </source>
</evidence>
<keyword evidence="10" id="KW-0863">Zinc-finger</keyword>
<reference evidence="15" key="2">
    <citation type="journal article" date="2023" name="Science">
        <title>Genomic signatures of disease resistance in endangered staghorn corals.</title>
        <authorList>
            <person name="Vollmer S.V."/>
            <person name="Selwyn J.D."/>
            <person name="Despard B.A."/>
            <person name="Roesel C.L."/>
        </authorList>
    </citation>
    <scope>NUCLEOTIDE SEQUENCE</scope>
    <source>
        <strain evidence="15">K2</strain>
    </source>
</reference>
<feature type="domain" description="HTH OST-type" evidence="14">
    <location>
        <begin position="1450"/>
        <end position="1525"/>
    </location>
</feature>
<feature type="compositionally biased region" description="Basic and acidic residues" evidence="11">
    <location>
        <begin position="676"/>
        <end position="688"/>
    </location>
</feature>
<dbReference type="Pfam" id="PF12872">
    <property type="entry name" value="OST-HTH"/>
    <property type="match status" value="5"/>
</dbReference>
<dbReference type="GO" id="GO:0051321">
    <property type="term" value="P:meiotic cell cycle"/>
    <property type="evidence" value="ECO:0007669"/>
    <property type="project" value="UniProtKB-KW"/>
</dbReference>
<evidence type="ECO:0000256" key="9">
    <source>
        <dbReference type="PROSITE-ProRule" id="PRU00176"/>
    </source>
</evidence>
<dbReference type="InterPro" id="IPR000571">
    <property type="entry name" value="Znf_CCCH"/>
</dbReference>
<evidence type="ECO:0000259" key="13">
    <source>
        <dbReference type="PROSITE" id="PS50103"/>
    </source>
</evidence>
<keyword evidence="10" id="KW-0862">Zinc</keyword>
<keyword evidence="5" id="KW-0221">Differentiation</keyword>
<dbReference type="Pfam" id="PF11608">
    <property type="entry name" value="RRM_MARF1"/>
    <property type="match status" value="1"/>
</dbReference>
<feature type="domain" description="C3H1-type" evidence="13">
    <location>
        <begin position="103"/>
        <end position="132"/>
    </location>
</feature>
<evidence type="ECO:0000256" key="4">
    <source>
        <dbReference type="ARBA" id="ARBA00022884"/>
    </source>
</evidence>
<name>A0AAD9VF08_ACRCE</name>
<evidence type="ECO:0000256" key="5">
    <source>
        <dbReference type="ARBA" id="ARBA00022943"/>
    </source>
</evidence>
<dbReference type="SUPFAM" id="SSF54928">
    <property type="entry name" value="RNA-binding domain, RBD"/>
    <property type="match status" value="2"/>
</dbReference>
<feature type="domain" description="HTH OST-type" evidence="14">
    <location>
        <begin position="1303"/>
        <end position="1377"/>
    </location>
</feature>
<dbReference type="PANTHER" id="PTHR14379">
    <property type="entry name" value="LIMKAIN B LKAP"/>
    <property type="match status" value="1"/>
</dbReference>
<proteinExistence type="predicted"/>
<feature type="compositionally biased region" description="Basic residues" evidence="11">
    <location>
        <begin position="1772"/>
        <end position="1782"/>
    </location>
</feature>
<evidence type="ECO:0000256" key="10">
    <source>
        <dbReference type="PROSITE-ProRule" id="PRU00723"/>
    </source>
</evidence>
<dbReference type="GO" id="GO:0004540">
    <property type="term" value="F:RNA nuclease activity"/>
    <property type="evidence" value="ECO:0007669"/>
    <property type="project" value="InterPro"/>
</dbReference>
<dbReference type="GO" id="GO:0010468">
    <property type="term" value="P:regulation of gene expression"/>
    <property type="evidence" value="ECO:0007669"/>
    <property type="project" value="InterPro"/>
</dbReference>
<dbReference type="Pfam" id="PF01936">
    <property type="entry name" value="NYN"/>
    <property type="match status" value="1"/>
</dbReference>
<keyword evidence="6" id="KW-0576">Peroxisome</keyword>
<keyword evidence="4 9" id="KW-0694">RNA-binding</keyword>
<dbReference type="Gene3D" id="3.30.70.330">
    <property type="match status" value="3"/>
</dbReference>
<dbReference type="InterPro" id="IPR021139">
    <property type="entry name" value="NYN"/>
</dbReference>
<feature type="domain" description="HTH OST-type" evidence="14">
    <location>
        <begin position="1165"/>
        <end position="1246"/>
    </location>
</feature>
<evidence type="ECO:0000256" key="8">
    <source>
        <dbReference type="ARBA" id="ARBA00030116"/>
    </source>
</evidence>
<dbReference type="Proteomes" id="UP001249851">
    <property type="component" value="Unassembled WGS sequence"/>
</dbReference>
<evidence type="ECO:0000256" key="6">
    <source>
        <dbReference type="ARBA" id="ARBA00023140"/>
    </source>
</evidence>
<feature type="domain" description="RRM" evidence="12">
    <location>
        <begin position="4"/>
        <end position="81"/>
    </location>
</feature>
<dbReference type="InterPro" id="IPR035979">
    <property type="entry name" value="RBD_domain_sf"/>
</dbReference>